<comment type="caution">
    <text evidence="4">The sequence shown here is derived from an EMBL/GenBank/DDBJ whole genome shotgun (WGS) entry which is preliminary data.</text>
</comment>
<keyword evidence="2 3" id="KW-0539">Nucleus</keyword>
<evidence type="ECO:0000313" key="4">
    <source>
        <dbReference type="EMBL" id="CAH8361482.1"/>
    </source>
</evidence>
<protein>
    <submittedName>
        <fullName evidence="4">Uncharacterized protein</fullName>
    </submittedName>
</protein>
<dbReference type="InterPro" id="IPR036600">
    <property type="entry name" value="PAH_sf"/>
</dbReference>
<dbReference type="SUPFAM" id="SSF47762">
    <property type="entry name" value="PAH2 domain"/>
    <property type="match status" value="1"/>
</dbReference>
<dbReference type="Proteomes" id="UP001642260">
    <property type="component" value="Unassembled WGS sequence"/>
</dbReference>
<name>A0ABC8L018_ERUVS</name>
<comment type="subcellular location">
    <subcellularLocation>
        <location evidence="1 3">Nucleus</location>
    </subcellularLocation>
</comment>
<sequence>MRPTKSQGRDLFYQTPTNCSDEEIQRISEFLKKLQETDDKKLNRRYVGVTQRYLSDSITYIQLKRELFYTLRRNRDLFKEYRQLLSYFASPARNHSEKENPISELKRSVAFLQKIEALGESVDYKAFIHALAFSGDNEILVEQLREMLRGHESLKEEFETFLIDNRLIKRKRDAEKGSWVLNEKINRFEGKYMEEDMLPDLDSFLEFEKVVKDDLRNKKRREKQREGLSGLLEWLCNGKKVPPESK</sequence>
<accession>A0ABC8L018</accession>
<proteinExistence type="predicted"/>
<dbReference type="EMBL" id="CAKOAT010308488">
    <property type="protein sequence ID" value="CAH8361482.1"/>
    <property type="molecule type" value="Genomic_DNA"/>
</dbReference>
<dbReference type="InterPro" id="IPR003822">
    <property type="entry name" value="PAH"/>
</dbReference>
<organism evidence="4 5">
    <name type="scientific">Eruca vesicaria subsp. sativa</name>
    <name type="common">Garden rocket</name>
    <name type="synonym">Eruca sativa</name>
    <dbReference type="NCBI Taxonomy" id="29727"/>
    <lineage>
        <taxon>Eukaryota</taxon>
        <taxon>Viridiplantae</taxon>
        <taxon>Streptophyta</taxon>
        <taxon>Embryophyta</taxon>
        <taxon>Tracheophyta</taxon>
        <taxon>Spermatophyta</taxon>
        <taxon>Magnoliopsida</taxon>
        <taxon>eudicotyledons</taxon>
        <taxon>Gunneridae</taxon>
        <taxon>Pentapetalae</taxon>
        <taxon>rosids</taxon>
        <taxon>malvids</taxon>
        <taxon>Brassicales</taxon>
        <taxon>Brassicaceae</taxon>
        <taxon>Brassiceae</taxon>
        <taxon>Eruca</taxon>
    </lineage>
</organism>
<keyword evidence="5" id="KW-1185">Reference proteome</keyword>
<evidence type="ECO:0000313" key="5">
    <source>
        <dbReference type="Proteomes" id="UP001642260"/>
    </source>
</evidence>
<dbReference type="GO" id="GO:0005634">
    <property type="term" value="C:nucleus"/>
    <property type="evidence" value="ECO:0007669"/>
    <property type="project" value="UniProtKB-SubCell"/>
</dbReference>
<gene>
    <name evidence="4" type="ORF">ERUC_LOCUS27238</name>
</gene>
<evidence type="ECO:0000256" key="3">
    <source>
        <dbReference type="PROSITE-ProRule" id="PRU00810"/>
    </source>
</evidence>
<evidence type="ECO:0000256" key="2">
    <source>
        <dbReference type="ARBA" id="ARBA00023242"/>
    </source>
</evidence>
<reference evidence="4 5" key="1">
    <citation type="submission" date="2022-03" db="EMBL/GenBank/DDBJ databases">
        <authorList>
            <person name="Macdonald S."/>
            <person name="Ahmed S."/>
            <person name="Newling K."/>
        </authorList>
    </citation>
    <scope>NUCLEOTIDE SEQUENCE [LARGE SCALE GENOMIC DNA]</scope>
</reference>
<dbReference type="AlphaFoldDB" id="A0ABC8L018"/>
<evidence type="ECO:0000256" key="1">
    <source>
        <dbReference type="ARBA" id="ARBA00004123"/>
    </source>
</evidence>
<dbReference type="PROSITE" id="PS51477">
    <property type="entry name" value="PAH"/>
    <property type="match status" value="1"/>
</dbReference>